<gene>
    <name evidence="6" type="ORF">FH5T_02015</name>
</gene>
<proteinExistence type="inferred from homology"/>
<dbReference type="PANTHER" id="PTHR40079:SF4">
    <property type="entry name" value="GH26 DOMAIN-CONTAINING PROTEIN-RELATED"/>
    <property type="match status" value="1"/>
</dbReference>
<evidence type="ECO:0000259" key="5">
    <source>
        <dbReference type="PROSITE" id="PS51764"/>
    </source>
</evidence>
<evidence type="ECO:0000256" key="3">
    <source>
        <dbReference type="ARBA" id="ARBA00023295"/>
    </source>
</evidence>
<sequence length="370" mass="42626">MEENTDYIVNITATSILDLANNYAKAYTYSFSTKPEIIVEINPTLAVTNPSVQAVNVYNFLMDNYGNKIISSTIANVSWNTNEAKWIHQHTGKYPAMHTFDYIHLRWSPANWIDYSDTKVVEDWWNNNGIISACWHWNVPSYNGSSEYTSTASETTFNAGNALREGTWENGILKADLEKMVGYLKLLQIKNIPVVWRPLHEAAGNIYEYNGGSAWFWWGADGAESFKQLWIYMFDYFELQGLNNLIWVWTTQTKDDDFYPGDEYVDIIGRDIYDVSDASTISSQFISVQERYPTKMVTLSEFGSVAPISEQWSAGAKWSYFMPWYDYERTNNTSEPGFSSTNHEHANAAWWQNAFDQNYVITLDQMPSLK</sequence>
<protein>
    <submittedName>
        <fullName evidence="6">Beta-mannosidase</fullName>
    </submittedName>
</protein>
<evidence type="ECO:0000256" key="4">
    <source>
        <dbReference type="PROSITE-ProRule" id="PRU01100"/>
    </source>
</evidence>
<dbReference type="PANTHER" id="PTHR40079">
    <property type="entry name" value="MANNAN ENDO-1,4-BETA-MANNOSIDASE E-RELATED"/>
    <property type="match status" value="1"/>
</dbReference>
<keyword evidence="2 4" id="KW-0378">Hydrolase</keyword>
<feature type="active site" description="Nucleophile" evidence="4">
    <location>
        <position position="301"/>
    </location>
</feature>
<evidence type="ECO:0000256" key="2">
    <source>
        <dbReference type="ARBA" id="ARBA00022801"/>
    </source>
</evidence>
<dbReference type="EMBL" id="CP007451">
    <property type="protein sequence ID" value="AHW58761.1"/>
    <property type="molecule type" value="Genomic_DNA"/>
</dbReference>
<name>A0ABN4CU02_9BACT</name>
<dbReference type="InterPro" id="IPR000805">
    <property type="entry name" value="Glyco_hydro_26"/>
</dbReference>
<dbReference type="SUPFAM" id="SSF51445">
    <property type="entry name" value="(Trans)glycosidases"/>
    <property type="match status" value="1"/>
</dbReference>
<keyword evidence="3 4" id="KW-0326">Glycosidase</keyword>
<organism evidence="6 7">
    <name type="scientific">Draconibacterium orientale</name>
    <dbReference type="NCBI Taxonomy" id="1168034"/>
    <lineage>
        <taxon>Bacteria</taxon>
        <taxon>Pseudomonadati</taxon>
        <taxon>Bacteroidota</taxon>
        <taxon>Bacteroidia</taxon>
        <taxon>Marinilabiliales</taxon>
        <taxon>Prolixibacteraceae</taxon>
        <taxon>Draconibacterium</taxon>
    </lineage>
</organism>
<dbReference type="Proteomes" id="UP000023772">
    <property type="component" value="Chromosome"/>
</dbReference>
<dbReference type="InterPro" id="IPR017853">
    <property type="entry name" value="GH"/>
</dbReference>
<keyword evidence="7" id="KW-1185">Reference proteome</keyword>
<dbReference type="PROSITE" id="PS51764">
    <property type="entry name" value="GH26"/>
    <property type="match status" value="1"/>
</dbReference>
<dbReference type="PRINTS" id="PR00739">
    <property type="entry name" value="GLHYDRLASE26"/>
</dbReference>
<evidence type="ECO:0000256" key="1">
    <source>
        <dbReference type="ARBA" id="ARBA00007754"/>
    </source>
</evidence>
<reference evidence="6 7" key="1">
    <citation type="submission" date="2014-03" db="EMBL/GenBank/DDBJ databases">
        <title>Complete genome sequence of a deeply braunched marine Bacteroidia bacterium Draconibacterium orientale type strain FH5T.</title>
        <authorList>
            <person name="Li X."/>
            <person name="Wang X."/>
            <person name="Xie Z."/>
            <person name="Du Z."/>
            <person name="Chen G."/>
        </authorList>
    </citation>
    <scope>NUCLEOTIDE SEQUENCE [LARGE SCALE GENOMIC DNA]</scope>
    <source>
        <strain evidence="6 7">FH5</strain>
    </source>
</reference>
<comment type="similarity">
    <text evidence="1 4">Belongs to the glycosyl hydrolase 26 family.</text>
</comment>
<dbReference type="Pfam" id="PF02156">
    <property type="entry name" value="Glyco_hydro_26"/>
    <property type="match status" value="1"/>
</dbReference>
<feature type="active site" description="Proton donor" evidence="4">
    <location>
        <position position="201"/>
    </location>
</feature>
<dbReference type="InterPro" id="IPR022790">
    <property type="entry name" value="GH26_dom"/>
</dbReference>
<feature type="domain" description="GH26" evidence="5">
    <location>
        <begin position="52"/>
        <end position="364"/>
    </location>
</feature>
<dbReference type="Gene3D" id="3.20.20.80">
    <property type="entry name" value="Glycosidases"/>
    <property type="match status" value="1"/>
</dbReference>
<accession>A0ABN4CU02</accession>
<evidence type="ECO:0000313" key="6">
    <source>
        <dbReference type="EMBL" id="AHW58761.1"/>
    </source>
</evidence>
<evidence type="ECO:0000313" key="7">
    <source>
        <dbReference type="Proteomes" id="UP000023772"/>
    </source>
</evidence>